<keyword evidence="3" id="KW-1185">Reference proteome</keyword>
<evidence type="ECO:0000313" key="3">
    <source>
        <dbReference type="Proteomes" id="UP000799772"/>
    </source>
</evidence>
<reference evidence="2" key="1">
    <citation type="journal article" date="2020" name="Stud. Mycol.">
        <title>101 Dothideomycetes genomes: a test case for predicting lifestyles and emergence of pathogens.</title>
        <authorList>
            <person name="Haridas S."/>
            <person name="Albert R."/>
            <person name="Binder M."/>
            <person name="Bloem J."/>
            <person name="Labutti K."/>
            <person name="Salamov A."/>
            <person name="Andreopoulos B."/>
            <person name="Baker S."/>
            <person name="Barry K."/>
            <person name="Bills G."/>
            <person name="Bluhm B."/>
            <person name="Cannon C."/>
            <person name="Castanera R."/>
            <person name="Culley D."/>
            <person name="Daum C."/>
            <person name="Ezra D."/>
            <person name="Gonzalez J."/>
            <person name="Henrissat B."/>
            <person name="Kuo A."/>
            <person name="Liang C."/>
            <person name="Lipzen A."/>
            <person name="Lutzoni F."/>
            <person name="Magnuson J."/>
            <person name="Mondo S."/>
            <person name="Nolan M."/>
            <person name="Ohm R."/>
            <person name="Pangilinan J."/>
            <person name="Park H.-J."/>
            <person name="Ramirez L."/>
            <person name="Alfaro M."/>
            <person name="Sun H."/>
            <person name="Tritt A."/>
            <person name="Yoshinaga Y."/>
            <person name="Zwiers L.-H."/>
            <person name="Turgeon B."/>
            <person name="Goodwin S."/>
            <person name="Spatafora J."/>
            <person name="Crous P."/>
            <person name="Grigoriev I."/>
        </authorList>
    </citation>
    <scope>NUCLEOTIDE SEQUENCE</scope>
    <source>
        <strain evidence="2">CBS 133067</strain>
    </source>
</reference>
<accession>A0A9P4M157</accession>
<organism evidence="2 3">
    <name type="scientific">Rhizodiscina lignyota</name>
    <dbReference type="NCBI Taxonomy" id="1504668"/>
    <lineage>
        <taxon>Eukaryota</taxon>
        <taxon>Fungi</taxon>
        <taxon>Dikarya</taxon>
        <taxon>Ascomycota</taxon>
        <taxon>Pezizomycotina</taxon>
        <taxon>Dothideomycetes</taxon>
        <taxon>Pleosporomycetidae</taxon>
        <taxon>Aulographales</taxon>
        <taxon>Rhizodiscinaceae</taxon>
        <taxon>Rhizodiscina</taxon>
    </lineage>
</organism>
<evidence type="ECO:0000313" key="2">
    <source>
        <dbReference type="EMBL" id="KAF2093178.1"/>
    </source>
</evidence>
<feature type="chain" id="PRO_5040224266" evidence="1">
    <location>
        <begin position="17"/>
        <end position="170"/>
    </location>
</feature>
<comment type="caution">
    <text evidence="2">The sequence shown here is derived from an EMBL/GenBank/DDBJ whole genome shotgun (WGS) entry which is preliminary data.</text>
</comment>
<feature type="signal peptide" evidence="1">
    <location>
        <begin position="1"/>
        <end position="16"/>
    </location>
</feature>
<name>A0A9P4M157_9PEZI</name>
<dbReference type="Proteomes" id="UP000799772">
    <property type="component" value="Unassembled WGS sequence"/>
</dbReference>
<dbReference type="AlphaFoldDB" id="A0A9P4M157"/>
<dbReference type="OrthoDB" id="5419608at2759"/>
<evidence type="ECO:0000256" key="1">
    <source>
        <dbReference type="SAM" id="SignalP"/>
    </source>
</evidence>
<dbReference type="EMBL" id="ML978139">
    <property type="protein sequence ID" value="KAF2093178.1"/>
    <property type="molecule type" value="Genomic_DNA"/>
</dbReference>
<gene>
    <name evidence="2" type="ORF">NA57DRAFT_61698</name>
</gene>
<protein>
    <submittedName>
        <fullName evidence="2">Uncharacterized protein</fullName>
    </submittedName>
</protein>
<keyword evidence="1" id="KW-0732">Signal</keyword>
<proteinExistence type="predicted"/>
<sequence length="170" mass="17453">MKCVFAIAALSAFVAAQSSDSASNSGNAGIPFPSPTIISTTFTDEAKFTSVEGRLLSDLSTWATSVTAQPEYSAFLSALSTAVPKSEFEELTATNVDIGVLSSLATAESTPTWWTKLPTSVQQYYTSLHAEELSIYTKDLSGPAAPTALPVLKAAGVAAAGALAGAALLL</sequence>